<dbReference type="Gene3D" id="3.40.50.720">
    <property type="entry name" value="NAD(P)-binding Rossmann-like Domain"/>
    <property type="match status" value="1"/>
</dbReference>
<dbReference type="Proteomes" id="UP001501411">
    <property type="component" value="Unassembled WGS sequence"/>
</dbReference>
<dbReference type="RefSeq" id="WP_345230666.1">
    <property type="nucleotide sequence ID" value="NZ_BAABIQ010000005.1"/>
</dbReference>
<evidence type="ECO:0000313" key="1">
    <source>
        <dbReference type="EMBL" id="GAA4784627.1"/>
    </source>
</evidence>
<evidence type="ECO:0000313" key="2">
    <source>
        <dbReference type="Proteomes" id="UP001501411"/>
    </source>
</evidence>
<proteinExistence type="predicted"/>
<dbReference type="EMBL" id="BAABIQ010000005">
    <property type="protein sequence ID" value="GAA4784627.1"/>
    <property type="molecule type" value="Genomic_DNA"/>
</dbReference>
<reference evidence="2" key="1">
    <citation type="journal article" date="2019" name="Int. J. Syst. Evol. Microbiol.">
        <title>The Global Catalogue of Microorganisms (GCM) 10K type strain sequencing project: providing services to taxonomists for standard genome sequencing and annotation.</title>
        <authorList>
            <consortium name="The Broad Institute Genomics Platform"/>
            <consortium name="The Broad Institute Genome Sequencing Center for Infectious Disease"/>
            <person name="Wu L."/>
            <person name="Ma J."/>
        </authorList>
    </citation>
    <scope>NUCLEOTIDE SEQUENCE [LARGE SCALE GENOMIC DNA]</scope>
    <source>
        <strain evidence="2">JCM 18200</strain>
    </source>
</reference>
<dbReference type="SUPFAM" id="SSF51735">
    <property type="entry name" value="NAD(P)-binding Rossmann-fold domains"/>
    <property type="match status" value="1"/>
</dbReference>
<protein>
    <recommendedName>
        <fullName evidence="3">NAD-dependent epimerase/dehydratase family protein</fullName>
    </recommendedName>
</protein>
<name>A0ABP9AQS8_9SPHI</name>
<comment type="caution">
    <text evidence="1">The sequence shown here is derived from an EMBL/GenBank/DDBJ whole genome shotgun (WGS) entry which is preliminary data.</text>
</comment>
<sequence>MNILITGLNNYLGKRLALHLADEGYRLSCLVRNEKYFLETTENHPNLSIITGDLVRERYTPTIADDIDVAVYLSQDSAEWGEQYKNLELLSLINFIKQARKSNSQQLIYITRLRAPFIPEVQQILIDSYMTYTIVRISNIIGKGSILMEMMKKISTRLFIFANQRLVKMRAQPIALQDLLTYLNFIILNPAAFNQHFDIGGPDILSYKEMLKAYMKLQKIHRPIIALPSLSNRLSAIFISLSTGVSVPTARAFGENINEDLLCEDNHIHDLFPHECLTFEQAVQVALT</sequence>
<organism evidence="1 2">
    <name type="scientific">Olivibacter ginsenosidimutans</name>
    <dbReference type="NCBI Taxonomy" id="1176537"/>
    <lineage>
        <taxon>Bacteria</taxon>
        <taxon>Pseudomonadati</taxon>
        <taxon>Bacteroidota</taxon>
        <taxon>Sphingobacteriia</taxon>
        <taxon>Sphingobacteriales</taxon>
        <taxon>Sphingobacteriaceae</taxon>
        <taxon>Olivibacter</taxon>
    </lineage>
</organism>
<keyword evidence="2" id="KW-1185">Reference proteome</keyword>
<dbReference type="InterPro" id="IPR036291">
    <property type="entry name" value="NAD(P)-bd_dom_sf"/>
</dbReference>
<evidence type="ECO:0008006" key="3">
    <source>
        <dbReference type="Google" id="ProtNLM"/>
    </source>
</evidence>
<gene>
    <name evidence="1" type="ORF">GCM10023231_10440</name>
</gene>
<accession>A0ABP9AQS8</accession>